<dbReference type="InterPro" id="IPR021866">
    <property type="entry name" value="SpoIIAA-like"/>
</dbReference>
<dbReference type="RefSeq" id="WP_189168922.1">
    <property type="nucleotide sequence ID" value="NZ_BMQB01000002.1"/>
</dbReference>
<reference evidence="1" key="2">
    <citation type="submission" date="2020-09" db="EMBL/GenBank/DDBJ databases">
        <authorList>
            <person name="Sun Q."/>
            <person name="Ohkuma M."/>
        </authorList>
    </citation>
    <scope>NUCLEOTIDE SEQUENCE</scope>
    <source>
        <strain evidence="1">JCM 3090</strain>
    </source>
</reference>
<gene>
    <name evidence="1" type="ORF">GCM10010123_10670</name>
</gene>
<dbReference type="Gene3D" id="3.40.50.10600">
    <property type="entry name" value="SpoIIaa-like domains"/>
    <property type="match status" value="1"/>
</dbReference>
<dbReference type="Pfam" id="PF11964">
    <property type="entry name" value="SpoIIAA-like"/>
    <property type="match status" value="1"/>
</dbReference>
<name>A0A8J3F839_9ACTN</name>
<accession>A0A8J3F839</accession>
<evidence type="ECO:0000313" key="1">
    <source>
        <dbReference type="EMBL" id="GGJ82904.1"/>
    </source>
</evidence>
<keyword evidence="2" id="KW-1185">Reference proteome</keyword>
<proteinExistence type="predicted"/>
<protein>
    <submittedName>
        <fullName evidence="1">Uncharacterized protein</fullName>
    </submittedName>
</protein>
<comment type="caution">
    <text evidence="1">The sequence shown here is derived from an EMBL/GenBank/DDBJ whole genome shotgun (WGS) entry which is preliminary data.</text>
</comment>
<dbReference type="Proteomes" id="UP000649739">
    <property type="component" value="Unassembled WGS sequence"/>
</dbReference>
<organism evidence="1 2">
    <name type="scientific">Pilimelia anulata</name>
    <dbReference type="NCBI Taxonomy" id="53371"/>
    <lineage>
        <taxon>Bacteria</taxon>
        <taxon>Bacillati</taxon>
        <taxon>Actinomycetota</taxon>
        <taxon>Actinomycetes</taxon>
        <taxon>Micromonosporales</taxon>
        <taxon>Micromonosporaceae</taxon>
        <taxon>Pilimelia</taxon>
    </lineage>
</organism>
<evidence type="ECO:0000313" key="2">
    <source>
        <dbReference type="Proteomes" id="UP000649739"/>
    </source>
</evidence>
<dbReference type="InterPro" id="IPR038396">
    <property type="entry name" value="SpoIIAA-like_sf"/>
</dbReference>
<reference evidence="1" key="1">
    <citation type="journal article" date="2014" name="Int. J. Syst. Evol. Microbiol.">
        <title>Complete genome sequence of Corynebacterium casei LMG S-19264T (=DSM 44701T), isolated from a smear-ripened cheese.</title>
        <authorList>
            <consortium name="US DOE Joint Genome Institute (JGI-PGF)"/>
            <person name="Walter F."/>
            <person name="Albersmeier A."/>
            <person name="Kalinowski J."/>
            <person name="Ruckert C."/>
        </authorList>
    </citation>
    <scope>NUCLEOTIDE SEQUENCE</scope>
    <source>
        <strain evidence="1">JCM 3090</strain>
    </source>
</reference>
<dbReference type="AlphaFoldDB" id="A0A8J3F839"/>
<dbReference type="EMBL" id="BMQB01000002">
    <property type="protein sequence ID" value="GGJ82904.1"/>
    <property type="molecule type" value="Genomic_DNA"/>
</dbReference>
<sequence>MREVVGPGARLAWEPAARIATITFTDPAGRATGADATKLAGALATWIGADGAPFGLLGDAAGLRAMDAEYRAVWGAFFRAHRREARIALFHLGPLVRVGAEMFRLGTGVPMRTFGDEAGARAWLRGSGIG</sequence>